<keyword evidence="2" id="KW-0285">Flavoprotein</keyword>
<dbReference type="Pfam" id="PF07992">
    <property type="entry name" value="Pyr_redox_2"/>
    <property type="match status" value="1"/>
</dbReference>
<evidence type="ECO:0000256" key="3">
    <source>
        <dbReference type="ARBA" id="ARBA00022827"/>
    </source>
</evidence>
<dbReference type="PANTHER" id="PTHR43014">
    <property type="entry name" value="MERCURIC REDUCTASE"/>
    <property type="match status" value="1"/>
</dbReference>
<sequence>MHFRTSEDFWELTELPERLVVLGGGAIGCVLEQAMARLGSKVTIVHRGHRILPKEDEDASRIIHDALIRDGATVHTGRTGASISSNDGQSGVLTLDDGSTVGFDVIVAALGREPHVDALGLDRAGVRTDADGYVTVDATLRTTNPRIWAAGDITGLPKFTHTAGVNGSVAATNAILGLRRKAETRVIPRVTFTAPEVAAVGLAPSEADERIHRVVSWDHAHSDRAVAEADIDGYTRIVVDRRGRILGGTIVGPRAGETVGELTLAVKAGLSTSTVAGASHPYPTFNDPLWNTAVADVRHRLGRGAIAVAIRILRRVRTAVVGRR</sequence>
<evidence type="ECO:0000259" key="5">
    <source>
        <dbReference type="Pfam" id="PF07992"/>
    </source>
</evidence>
<proteinExistence type="predicted"/>
<dbReference type="PROSITE" id="PS51257">
    <property type="entry name" value="PROKAR_LIPOPROTEIN"/>
    <property type="match status" value="1"/>
</dbReference>
<organism evidence="6 7">
    <name type="scientific">Agromyces bauzanensis</name>
    <dbReference type="NCBI Taxonomy" id="1308924"/>
    <lineage>
        <taxon>Bacteria</taxon>
        <taxon>Bacillati</taxon>
        <taxon>Actinomycetota</taxon>
        <taxon>Actinomycetes</taxon>
        <taxon>Micrococcales</taxon>
        <taxon>Microbacteriaceae</taxon>
        <taxon>Agromyces</taxon>
    </lineage>
</organism>
<keyword evidence="3" id="KW-0274">FAD</keyword>
<dbReference type="Pfam" id="PF02852">
    <property type="entry name" value="Pyr_redox_dim"/>
    <property type="match status" value="1"/>
</dbReference>
<evidence type="ECO:0000256" key="2">
    <source>
        <dbReference type="ARBA" id="ARBA00022630"/>
    </source>
</evidence>
<dbReference type="AlphaFoldDB" id="A0A917PSA8"/>
<accession>A0A917PSA8</accession>
<name>A0A917PSA8_9MICO</name>
<dbReference type="InterPro" id="IPR036188">
    <property type="entry name" value="FAD/NAD-bd_sf"/>
</dbReference>
<dbReference type="InterPro" id="IPR023753">
    <property type="entry name" value="FAD/NAD-binding_dom"/>
</dbReference>
<dbReference type="Proteomes" id="UP000636956">
    <property type="component" value="Unassembled WGS sequence"/>
</dbReference>
<dbReference type="GO" id="GO:0003955">
    <property type="term" value="F:NAD(P)H dehydrogenase (quinone) activity"/>
    <property type="evidence" value="ECO:0007669"/>
    <property type="project" value="TreeGrafter"/>
</dbReference>
<dbReference type="Gene3D" id="3.30.390.30">
    <property type="match status" value="1"/>
</dbReference>
<dbReference type="PANTHER" id="PTHR43014:SF2">
    <property type="entry name" value="MERCURIC REDUCTASE"/>
    <property type="match status" value="1"/>
</dbReference>
<reference evidence="6" key="2">
    <citation type="submission" date="2020-09" db="EMBL/GenBank/DDBJ databases">
        <authorList>
            <person name="Sun Q."/>
            <person name="Zhou Y."/>
        </authorList>
    </citation>
    <scope>NUCLEOTIDE SEQUENCE</scope>
    <source>
        <strain evidence="6">CGMCC 1.8984</strain>
    </source>
</reference>
<evidence type="ECO:0000259" key="4">
    <source>
        <dbReference type="Pfam" id="PF02852"/>
    </source>
</evidence>
<dbReference type="PRINTS" id="PR00368">
    <property type="entry name" value="FADPNR"/>
</dbReference>
<dbReference type="Gene3D" id="3.50.50.60">
    <property type="entry name" value="FAD/NAD(P)-binding domain"/>
    <property type="match status" value="2"/>
</dbReference>
<dbReference type="GO" id="GO:0050660">
    <property type="term" value="F:flavin adenine dinucleotide binding"/>
    <property type="evidence" value="ECO:0007669"/>
    <property type="project" value="TreeGrafter"/>
</dbReference>
<dbReference type="SUPFAM" id="SSF55424">
    <property type="entry name" value="FAD/NAD-linked reductases, dimerisation (C-terminal) domain"/>
    <property type="match status" value="1"/>
</dbReference>
<dbReference type="InterPro" id="IPR016156">
    <property type="entry name" value="FAD/NAD-linked_Rdtase_dimer_sf"/>
</dbReference>
<dbReference type="EMBL" id="BMMD01000020">
    <property type="protein sequence ID" value="GGJ89795.1"/>
    <property type="molecule type" value="Genomic_DNA"/>
</dbReference>
<feature type="domain" description="Pyridine nucleotide-disulphide oxidoreductase dimerisation" evidence="4">
    <location>
        <begin position="187"/>
        <end position="289"/>
    </location>
</feature>
<feature type="domain" description="FAD/NAD(P)-binding" evidence="5">
    <location>
        <begin position="5"/>
        <end position="164"/>
    </location>
</feature>
<comment type="cofactor">
    <cofactor evidence="1">
        <name>FAD</name>
        <dbReference type="ChEBI" id="CHEBI:57692"/>
    </cofactor>
</comment>
<gene>
    <name evidence="6" type="ORF">GCM10011372_30400</name>
</gene>
<evidence type="ECO:0000313" key="7">
    <source>
        <dbReference type="Proteomes" id="UP000636956"/>
    </source>
</evidence>
<dbReference type="InterPro" id="IPR004099">
    <property type="entry name" value="Pyr_nucl-diS_OxRdtase_dimer"/>
</dbReference>
<evidence type="ECO:0008006" key="8">
    <source>
        <dbReference type="Google" id="ProtNLM"/>
    </source>
</evidence>
<evidence type="ECO:0000313" key="6">
    <source>
        <dbReference type="EMBL" id="GGJ89795.1"/>
    </source>
</evidence>
<reference evidence="6" key="1">
    <citation type="journal article" date="2014" name="Int. J. Syst. Evol. Microbiol.">
        <title>Complete genome sequence of Corynebacterium casei LMG S-19264T (=DSM 44701T), isolated from a smear-ripened cheese.</title>
        <authorList>
            <consortium name="US DOE Joint Genome Institute (JGI-PGF)"/>
            <person name="Walter F."/>
            <person name="Albersmeier A."/>
            <person name="Kalinowski J."/>
            <person name="Ruckert C."/>
        </authorList>
    </citation>
    <scope>NUCLEOTIDE SEQUENCE</scope>
    <source>
        <strain evidence="6">CGMCC 1.8984</strain>
    </source>
</reference>
<dbReference type="SUPFAM" id="SSF51905">
    <property type="entry name" value="FAD/NAD(P)-binding domain"/>
    <property type="match status" value="1"/>
</dbReference>
<evidence type="ECO:0000256" key="1">
    <source>
        <dbReference type="ARBA" id="ARBA00001974"/>
    </source>
</evidence>
<dbReference type="RefSeq" id="WP_373285531.1">
    <property type="nucleotide sequence ID" value="NZ_BMMD01000020.1"/>
</dbReference>
<dbReference type="PRINTS" id="PR00411">
    <property type="entry name" value="PNDRDTASEI"/>
</dbReference>
<comment type="caution">
    <text evidence="6">The sequence shown here is derived from an EMBL/GenBank/DDBJ whole genome shotgun (WGS) entry which is preliminary data.</text>
</comment>
<keyword evidence="7" id="KW-1185">Reference proteome</keyword>
<protein>
    <recommendedName>
        <fullName evidence="8">NAD(P)/FAD-dependent oxidoreductase</fullName>
    </recommendedName>
</protein>